<protein>
    <submittedName>
        <fullName evidence="1">Uncharacterized protein</fullName>
    </submittedName>
</protein>
<dbReference type="EMBL" id="UINC01005718">
    <property type="protein sequence ID" value="SVA23118.1"/>
    <property type="molecule type" value="Genomic_DNA"/>
</dbReference>
<dbReference type="AlphaFoldDB" id="A0A381U6C5"/>
<reference evidence="1" key="1">
    <citation type="submission" date="2018-05" db="EMBL/GenBank/DDBJ databases">
        <authorList>
            <person name="Lanie J.A."/>
            <person name="Ng W.-L."/>
            <person name="Kazmierczak K.M."/>
            <person name="Andrzejewski T.M."/>
            <person name="Davidsen T.M."/>
            <person name="Wayne K.J."/>
            <person name="Tettelin H."/>
            <person name="Glass J.I."/>
            <person name="Rusch D."/>
            <person name="Podicherti R."/>
            <person name="Tsui H.-C.T."/>
            <person name="Winkler M.E."/>
        </authorList>
    </citation>
    <scope>NUCLEOTIDE SEQUENCE</scope>
</reference>
<evidence type="ECO:0000313" key="1">
    <source>
        <dbReference type="EMBL" id="SVA23118.1"/>
    </source>
</evidence>
<sequence>MNSRLIDGFTEKIVEAIESGVPMGFTFEIELRKENTAWVDSLISKNTVRHKIRFDSLKKAYYFSELGKNVRRKV</sequence>
<feature type="non-terminal residue" evidence="1">
    <location>
        <position position="74"/>
    </location>
</feature>
<name>A0A381U6C5_9ZZZZ</name>
<dbReference type="Pfam" id="PF14334">
    <property type="entry name" value="DUF4390"/>
    <property type="match status" value="1"/>
</dbReference>
<proteinExistence type="predicted"/>
<gene>
    <name evidence="1" type="ORF">METZ01_LOCUS75972</name>
</gene>
<dbReference type="InterPro" id="IPR025500">
    <property type="entry name" value="DUF4390"/>
</dbReference>
<organism evidence="1">
    <name type="scientific">marine metagenome</name>
    <dbReference type="NCBI Taxonomy" id="408172"/>
    <lineage>
        <taxon>unclassified sequences</taxon>
        <taxon>metagenomes</taxon>
        <taxon>ecological metagenomes</taxon>
    </lineage>
</organism>
<accession>A0A381U6C5</accession>